<dbReference type="EMBL" id="JAJTWU010000006">
    <property type="protein sequence ID" value="MCE4555808.1"/>
    <property type="molecule type" value="Genomic_DNA"/>
</dbReference>
<comment type="caution">
    <text evidence="1">The sequence shown here is derived from an EMBL/GenBank/DDBJ whole genome shotgun (WGS) entry which is preliminary data.</text>
</comment>
<gene>
    <name evidence="1" type="ORF">LXT13_15475</name>
</gene>
<protein>
    <submittedName>
        <fullName evidence="1">Baseplate J/gp47 family protein</fullName>
    </submittedName>
</protein>
<organism evidence="1 2">
    <name type="scientific">Pelomonas cellulosilytica</name>
    <dbReference type="NCBI Taxonomy" id="2906762"/>
    <lineage>
        <taxon>Bacteria</taxon>
        <taxon>Pseudomonadati</taxon>
        <taxon>Pseudomonadota</taxon>
        <taxon>Betaproteobacteria</taxon>
        <taxon>Burkholderiales</taxon>
        <taxon>Sphaerotilaceae</taxon>
        <taxon>Roseateles</taxon>
    </lineage>
</organism>
<sequence>MTAIVSQDYVDDRADALAAANLNGLKLALVSLPPGPAPGHADIDLRFFNGLFVASILAEITATPTRAGQIFRIRGGTRVPAGTLPGQVRCTAVVAGSTAEQLSLRIEPVGDYSTYTIELVWDASRIDPFFSGIGFRFRPGCFTNDCAPTLPGRPLAPGPRIDYLAKDYDSFRHTLMVAMAERVPGWRSTSEADLDQVLIDLFAAAGDEISDFQDRVSAEAYLATARQRVSLARHARLMDYHVNEGHQASTWLGVIVSPGQAPFRLDSQQLVCWTGAATPLADESVFFASRDHWLPAARRQRLDPLVNELHLHTWRGAQPALRAGSTSADVTTASATKLEADTLRDLVQTGALPRLLIAEVLNPRTGQQPGRDARKRQLLRLVPGATGMLAARTIHDPLTNTFLVRLWWQEADALRQDYCFTTVCNGTPVDNISVFHGNLLPMHAGEPMAVFFHEPGSALPAETAEVKQRHFQRGTRHGGFDWVLAALPVRPNGFEAPLAYLPTPRGGEIPAKSTLRVEVTVPLGGTDVWDEVESLVHSDDNAELGDQFIVETDERRHTVLRFGNGTNGQLLPEGAVIHAQYQTGTGVEGNIGSDQLIFARGLTGSLSGAIQRVWNPFDVSDGRAPETPDKIRRNAPEAYRSRQLRAVTLADYVRRAEEVDGVSRAVARYAWTGSWRTVRVTIDPAGTTAFDDALRQRVADHLESVRLIGEDLELRPPRFVPLDVRIVVCLAPEFWREDLRFILDQEFGTRYTSDGRRGFFHPDHWTFGQALHRSQLEGRLQQVPGVAHVVSITMKRFNAPTPGLPGMEALEMAFDEVVLLANDPDHLERGLIRFELRGGRV</sequence>
<keyword evidence="2" id="KW-1185">Reference proteome</keyword>
<name>A0ABS8XYM1_9BURK</name>
<evidence type="ECO:0000313" key="2">
    <source>
        <dbReference type="Proteomes" id="UP001200741"/>
    </source>
</evidence>
<proteinExistence type="predicted"/>
<dbReference type="RefSeq" id="WP_233372863.1">
    <property type="nucleotide sequence ID" value="NZ_JAJTWU010000006.1"/>
</dbReference>
<reference evidence="1 2" key="1">
    <citation type="submission" date="2021-12" db="EMBL/GenBank/DDBJ databases">
        <title>Genome seq of P8.</title>
        <authorList>
            <person name="Seo T."/>
        </authorList>
    </citation>
    <scope>NUCLEOTIDE SEQUENCE [LARGE SCALE GENOMIC DNA]</scope>
    <source>
        <strain evidence="1 2">P8</strain>
    </source>
</reference>
<evidence type="ECO:0000313" key="1">
    <source>
        <dbReference type="EMBL" id="MCE4555808.1"/>
    </source>
</evidence>
<dbReference type="Proteomes" id="UP001200741">
    <property type="component" value="Unassembled WGS sequence"/>
</dbReference>
<accession>A0ABS8XYM1</accession>